<gene>
    <name evidence="2" type="ORF">AALO17_27170</name>
    <name evidence="3" type="ORF">BO223_01010</name>
</gene>
<proteinExistence type="predicted"/>
<reference evidence="3 5" key="2">
    <citation type="submission" date="2016-11" db="EMBL/GenBank/DDBJ databases">
        <title>Description of two novel members of the family Erysipelotrichaceae: Ileibacterium lipovorans gen. nov., sp. nov. and Dubosiella newyorkensis, gen. nov., sp. nov.</title>
        <authorList>
            <person name="Cox L.M."/>
            <person name="Sohn J."/>
            <person name="Tyrrell K.L."/>
            <person name="Citron D.M."/>
            <person name="Lawson P.A."/>
            <person name="Patel N.B."/>
            <person name="Iizumi T."/>
            <person name="Perez-Perez G.I."/>
            <person name="Goldstein E.J."/>
            <person name="Blaser M.J."/>
        </authorList>
    </citation>
    <scope>NUCLEOTIDE SEQUENCE [LARGE SCALE GENOMIC DNA]</scope>
    <source>
        <strain evidence="3 5">NYU-BL-K8</strain>
    </source>
</reference>
<evidence type="ECO:0000256" key="1">
    <source>
        <dbReference type="SAM" id="Phobius"/>
    </source>
</evidence>
<evidence type="ECO:0000313" key="5">
    <source>
        <dbReference type="Proteomes" id="UP000186758"/>
    </source>
</evidence>
<organism evidence="2 4">
    <name type="scientific">Faecalibaculum rodentium</name>
    <dbReference type="NCBI Taxonomy" id="1702221"/>
    <lineage>
        <taxon>Bacteria</taxon>
        <taxon>Bacillati</taxon>
        <taxon>Bacillota</taxon>
        <taxon>Erysipelotrichia</taxon>
        <taxon>Erysipelotrichales</taxon>
        <taxon>Erysipelotrichaceae</taxon>
        <taxon>Faecalibaculum</taxon>
    </lineage>
</organism>
<dbReference type="STRING" id="1702221.AALO17_27170"/>
<keyword evidence="1" id="KW-1133">Transmembrane helix</keyword>
<feature type="transmembrane region" description="Helical" evidence="1">
    <location>
        <begin position="39"/>
        <end position="64"/>
    </location>
</feature>
<dbReference type="Pfam" id="PF06612">
    <property type="entry name" value="DUF1146"/>
    <property type="match status" value="1"/>
</dbReference>
<dbReference type="OrthoDB" id="1769204at2"/>
<dbReference type="KEGG" id="fro:AALO17_27170"/>
<reference evidence="2 4" key="1">
    <citation type="journal article" date="2016" name="Gut Pathog.">
        <title>Whole genome sequencing of "Faecalibaculum rodentium" ALO17, isolated from C57BL/6J laboratory mouse feces.</title>
        <authorList>
            <person name="Lim S."/>
            <person name="Chang D.H."/>
            <person name="Ahn S."/>
            <person name="Kim B.C."/>
        </authorList>
    </citation>
    <scope>NUCLEOTIDE SEQUENCE [LARGE SCALE GENOMIC DNA]</scope>
    <source>
        <strain evidence="2 4">Alo17</strain>
    </source>
</reference>
<evidence type="ECO:0000313" key="3">
    <source>
        <dbReference type="EMBL" id="OLU47092.1"/>
    </source>
</evidence>
<dbReference type="EMBL" id="MPJZ01000010">
    <property type="protein sequence ID" value="OLU47092.1"/>
    <property type="molecule type" value="Genomic_DNA"/>
</dbReference>
<keyword evidence="4" id="KW-1185">Reference proteome</keyword>
<evidence type="ECO:0000313" key="4">
    <source>
        <dbReference type="Proteomes" id="UP000069771"/>
    </source>
</evidence>
<keyword evidence="1" id="KW-0472">Membrane</keyword>
<evidence type="ECO:0008006" key="6">
    <source>
        <dbReference type="Google" id="ProtNLM"/>
    </source>
</evidence>
<dbReference type="Proteomes" id="UP000069771">
    <property type="component" value="Chromosome"/>
</dbReference>
<evidence type="ECO:0000313" key="2">
    <source>
        <dbReference type="EMBL" id="AMK55851.1"/>
    </source>
</evidence>
<name>A0A140DYX4_9FIRM</name>
<dbReference type="GeneID" id="78479185"/>
<feature type="transmembrane region" description="Helical" evidence="1">
    <location>
        <begin position="6"/>
        <end position="27"/>
    </location>
</feature>
<sequence>MSYAFLQFSLFLVCFGLSFYALWGMRFDALWKHPDRQKALIFLFLVSLIMGYLASQAILSLTVLNGFAR</sequence>
<protein>
    <recommendedName>
        <fullName evidence="6">DUF1146 domain-containing protein</fullName>
    </recommendedName>
</protein>
<dbReference type="RefSeq" id="WP_067559876.1">
    <property type="nucleotide sequence ID" value="NZ_CAKOCV010000062.1"/>
</dbReference>
<dbReference type="Proteomes" id="UP000186758">
    <property type="component" value="Unassembled WGS sequence"/>
</dbReference>
<dbReference type="InterPro" id="IPR009526">
    <property type="entry name" value="DUF1146"/>
</dbReference>
<dbReference type="EMBL" id="CP011391">
    <property type="protein sequence ID" value="AMK55851.1"/>
    <property type="molecule type" value="Genomic_DNA"/>
</dbReference>
<keyword evidence="1" id="KW-0812">Transmembrane</keyword>
<accession>A0A140DYX4</accession>
<dbReference type="AlphaFoldDB" id="A0A140DYX4"/>